<reference evidence="2" key="1">
    <citation type="journal article" date="2012" name="PLoS Genet.">
        <title>The genomes of the fungal plant pathogens Cladosporium fulvum and Dothistroma septosporum reveal adaptation to different hosts and lifestyles but also signatures of common ancestry.</title>
        <authorList>
            <person name="de Wit P.J.G.M."/>
            <person name="van der Burgt A."/>
            <person name="Oekmen B."/>
            <person name="Stergiopoulos I."/>
            <person name="Abd-Elsalam K.A."/>
            <person name="Aerts A.L."/>
            <person name="Bahkali A.H."/>
            <person name="Beenen H.G."/>
            <person name="Chettri P."/>
            <person name="Cox M.P."/>
            <person name="Datema E."/>
            <person name="de Vries R.P."/>
            <person name="Dhillon B."/>
            <person name="Ganley A.R."/>
            <person name="Griffiths S.A."/>
            <person name="Guo Y."/>
            <person name="Hamelin R.C."/>
            <person name="Henrissat B."/>
            <person name="Kabir M.S."/>
            <person name="Jashni M.K."/>
            <person name="Kema G."/>
            <person name="Klaubauf S."/>
            <person name="Lapidus A."/>
            <person name="Levasseur A."/>
            <person name="Lindquist E."/>
            <person name="Mehrabi R."/>
            <person name="Ohm R.A."/>
            <person name="Owen T.J."/>
            <person name="Salamov A."/>
            <person name="Schwelm A."/>
            <person name="Schijlen E."/>
            <person name="Sun H."/>
            <person name="van den Burg H.A."/>
            <person name="van Ham R.C.H.J."/>
            <person name="Zhang S."/>
            <person name="Goodwin S.B."/>
            <person name="Grigoriev I.V."/>
            <person name="Collemare J."/>
            <person name="Bradshaw R.E."/>
        </authorList>
    </citation>
    <scope>NUCLEOTIDE SEQUENCE [LARGE SCALE GENOMIC DNA]</scope>
    <source>
        <strain evidence="2">NZE10 / CBS 128990</strain>
    </source>
</reference>
<organism evidence="1 2">
    <name type="scientific">Dothistroma septosporum (strain NZE10 / CBS 128990)</name>
    <name type="common">Red band needle blight fungus</name>
    <name type="synonym">Mycosphaerella pini</name>
    <dbReference type="NCBI Taxonomy" id="675120"/>
    <lineage>
        <taxon>Eukaryota</taxon>
        <taxon>Fungi</taxon>
        <taxon>Dikarya</taxon>
        <taxon>Ascomycota</taxon>
        <taxon>Pezizomycotina</taxon>
        <taxon>Dothideomycetes</taxon>
        <taxon>Dothideomycetidae</taxon>
        <taxon>Mycosphaerellales</taxon>
        <taxon>Mycosphaerellaceae</taxon>
        <taxon>Dothistroma</taxon>
    </lineage>
</organism>
<accession>N1PVP2</accession>
<evidence type="ECO:0000313" key="1">
    <source>
        <dbReference type="EMBL" id="EME46469.1"/>
    </source>
</evidence>
<proteinExistence type="predicted"/>
<protein>
    <submittedName>
        <fullName evidence="1">Uncharacterized protein</fullName>
    </submittedName>
</protein>
<gene>
    <name evidence="1" type="ORF">DOTSEDRAFT_33079</name>
</gene>
<reference evidence="1 2" key="2">
    <citation type="journal article" date="2012" name="PLoS Pathog.">
        <title>Diverse lifestyles and strategies of plant pathogenesis encoded in the genomes of eighteen Dothideomycetes fungi.</title>
        <authorList>
            <person name="Ohm R.A."/>
            <person name="Feau N."/>
            <person name="Henrissat B."/>
            <person name="Schoch C.L."/>
            <person name="Horwitz B.A."/>
            <person name="Barry K.W."/>
            <person name="Condon B.J."/>
            <person name="Copeland A.C."/>
            <person name="Dhillon B."/>
            <person name="Glaser F."/>
            <person name="Hesse C.N."/>
            <person name="Kosti I."/>
            <person name="LaButti K."/>
            <person name="Lindquist E.A."/>
            <person name="Lucas S."/>
            <person name="Salamov A.A."/>
            <person name="Bradshaw R.E."/>
            <person name="Ciuffetti L."/>
            <person name="Hamelin R.C."/>
            <person name="Kema G.H.J."/>
            <person name="Lawrence C."/>
            <person name="Scott J.A."/>
            <person name="Spatafora J.W."/>
            <person name="Turgeon B.G."/>
            <person name="de Wit P.J.G.M."/>
            <person name="Zhong S."/>
            <person name="Goodwin S.B."/>
            <person name="Grigoriev I.V."/>
        </authorList>
    </citation>
    <scope>NUCLEOTIDE SEQUENCE [LARGE SCALE GENOMIC DNA]</scope>
    <source>
        <strain evidence="2">NZE10 / CBS 128990</strain>
    </source>
</reference>
<sequence>MVVLDIVLMLCNGSANNEMWRSRGSSGRYETGRVAADAVAQNSFGVTRNGRKCLNGHVLGGSRHVVVERVFTAAREHCSRLSARVYIRRTSQHSVSSTRSSAVIVKHARTGVSQSSLSLEADLGGSPWDLRVYELVQGEEEEAEEVVADT</sequence>
<dbReference type="AlphaFoldDB" id="N1PVP2"/>
<name>N1PVP2_DOTSN</name>
<keyword evidence="2" id="KW-1185">Reference proteome</keyword>
<dbReference type="HOGENOM" id="CLU_1740485_0_0_1"/>
<dbReference type="EMBL" id="KB446537">
    <property type="protein sequence ID" value="EME46469.1"/>
    <property type="molecule type" value="Genomic_DNA"/>
</dbReference>
<dbReference type="Proteomes" id="UP000016933">
    <property type="component" value="Unassembled WGS sequence"/>
</dbReference>
<evidence type="ECO:0000313" key="2">
    <source>
        <dbReference type="Proteomes" id="UP000016933"/>
    </source>
</evidence>